<evidence type="ECO:0000313" key="1">
    <source>
        <dbReference type="EMBL" id="AWX44633.1"/>
    </source>
</evidence>
<proteinExistence type="predicted"/>
<keyword evidence="2" id="KW-1185">Reference proteome</keyword>
<protein>
    <submittedName>
        <fullName evidence="1">Uncharacterized protein</fullName>
    </submittedName>
</protein>
<gene>
    <name evidence="1" type="ORF">HME9304_01636</name>
</gene>
<evidence type="ECO:0000313" key="2">
    <source>
        <dbReference type="Proteomes" id="UP000248536"/>
    </source>
</evidence>
<dbReference type="AlphaFoldDB" id="A0A2Z4LS27"/>
<dbReference type="Proteomes" id="UP000248536">
    <property type="component" value="Chromosome"/>
</dbReference>
<accession>A0A2Z4LS27</accession>
<name>A0A2Z4LS27_9FLAO</name>
<reference evidence="1 2" key="1">
    <citation type="submission" date="2018-06" db="EMBL/GenBank/DDBJ databases">
        <title>Spongiibacterium sp. HME9304 Genome sequencing and assembly.</title>
        <authorList>
            <person name="Kang H."/>
            <person name="Kim H."/>
            <person name="Joh K."/>
        </authorList>
    </citation>
    <scope>NUCLEOTIDE SEQUENCE [LARGE SCALE GENOMIC DNA]</scope>
    <source>
        <strain evidence="1 2">HME9304</strain>
    </source>
</reference>
<organism evidence="1 2">
    <name type="scientific">Flagellimonas maritima</name>
    <dbReference type="NCBI Taxonomy" id="1383885"/>
    <lineage>
        <taxon>Bacteria</taxon>
        <taxon>Pseudomonadati</taxon>
        <taxon>Bacteroidota</taxon>
        <taxon>Flavobacteriia</taxon>
        <taxon>Flavobacteriales</taxon>
        <taxon>Flavobacteriaceae</taxon>
        <taxon>Flagellimonas</taxon>
    </lineage>
</organism>
<sequence>MVVFFIGKVYGIIRYYNVRNYDKTLLIGYICMLFRINPSKND</sequence>
<dbReference type="KEGG" id="spon:HME9304_01636"/>
<dbReference type="EMBL" id="CP030104">
    <property type="protein sequence ID" value="AWX44633.1"/>
    <property type="molecule type" value="Genomic_DNA"/>
</dbReference>